<keyword evidence="3" id="KW-1185">Reference proteome</keyword>
<evidence type="ECO:0000313" key="2">
    <source>
        <dbReference type="EMBL" id="EMR01256.1"/>
    </source>
</evidence>
<dbReference type="InterPro" id="IPR058240">
    <property type="entry name" value="rSAM_sf"/>
</dbReference>
<keyword evidence="1" id="KW-0408">Iron</keyword>
<dbReference type="PATRIC" id="fig|1279009.4.peg.3671"/>
<dbReference type="GO" id="GO:0051539">
    <property type="term" value="F:4 iron, 4 sulfur cluster binding"/>
    <property type="evidence" value="ECO:0007669"/>
    <property type="project" value="UniProtKB-KW"/>
</dbReference>
<reference evidence="2 3" key="1">
    <citation type="journal article" date="2013" name="Genome Announc.">
        <title>Draft Genome Sequence of Cesiribacter andamanensis Strain AMV16T, Isolated from a Soil Sample from a Mud Volcano in the Andaman Islands, India.</title>
        <authorList>
            <person name="Shivaji S."/>
            <person name="Ara S."/>
            <person name="Begum Z."/>
            <person name="Srinivas T.N."/>
            <person name="Singh A."/>
            <person name="Kumar Pinnaka A."/>
        </authorList>
    </citation>
    <scope>NUCLEOTIDE SEQUENCE [LARGE SCALE GENOMIC DNA]</scope>
    <source>
        <strain evidence="2 3">AMV16</strain>
    </source>
</reference>
<dbReference type="GO" id="GO:0016829">
    <property type="term" value="F:lyase activity"/>
    <property type="evidence" value="ECO:0007669"/>
    <property type="project" value="UniProtKB-KW"/>
</dbReference>
<dbReference type="AlphaFoldDB" id="M7N228"/>
<dbReference type="EMBL" id="AODQ01000131">
    <property type="protein sequence ID" value="EMR01256.1"/>
    <property type="molecule type" value="Genomic_DNA"/>
</dbReference>
<keyword evidence="2" id="KW-0456">Lyase</keyword>
<dbReference type="Gene3D" id="3.20.20.70">
    <property type="entry name" value="Aldolase class I"/>
    <property type="match status" value="1"/>
</dbReference>
<dbReference type="PANTHER" id="PTHR42836:SF1">
    <property type="entry name" value="7-CARBOXY-7-DEAZAGUANINE SYNTHASE"/>
    <property type="match status" value="1"/>
</dbReference>
<name>M7N228_9BACT</name>
<evidence type="ECO:0000256" key="1">
    <source>
        <dbReference type="ARBA" id="ARBA00022485"/>
    </source>
</evidence>
<proteinExistence type="predicted"/>
<keyword evidence="1" id="KW-0479">Metal-binding</keyword>
<dbReference type="eggNOG" id="COG0602">
    <property type="taxonomic scope" value="Bacteria"/>
</dbReference>
<gene>
    <name evidence="2" type="primary">queE</name>
    <name evidence="2" type="ORF">ADICEAN_03624</name>
</gene>
<organism evidence="2 3">
    <name type="scientific">Cesiribacter andamanensis AMV16</name>
    <dbReference type="NCBI Taxonomy" id="1279009"/>
    <lineage>
        <taxon>Bacteria</taxon>
        <taxon>Pseudomonadati</taxon>
        <taxon>Bacteroidota</taxon>
        <taxon>Cytophagia</taxon>
        <taxon>Cytophagales</taxon>
        <taxon>Cesiribacteraceae</taxon>
        <taxon>Cesiribacter</taxon>
    </lineage>
</organism>
<dbReference type="STRING" id="1279009.ADICEAN_03624"/>
<dbReference type="InterPro" id="IPR013785">
    <property type="entry name" value="Aldolase_TIM"/>
</dbReference>
<evidence type="ECO:0000313" key="3">
    <source>
        <dbReference type="Proteomes" id="UP000011910"/>
    </source>
</evidence>
<accession>M7N228</accession>
<keyword evidence="1" id="KW-0004">4Fe-4S</keyword>
<protein>
    <submittedName>
        <fullName evidence="2">7-carboxy-7-deazaguanine synthase</fullName>
        <ecNumber evidence="2">4.3.99.-</ecNumber>
    </submittedName>
</protein>
<dbReference type="Proteomes" id="UP000011910">
    <property type="component" value="Unassembled WGS sequence"/>
</dbReference>
<dbReference type="EC" id="4.3.99.-" evidence="2"/>
<dbReference type="SUPFAM" id="SSF102114">
    <property type="entry name" value="Radical SAM enzymes"/>
    <property type="match status" value="1"/>
</dbReference>
<sequence length="160" mass="18200">MEAITQLDETQCRFCVITGGEPLLHIDAPLIKALHEKGYEIAVETNGTVALQKNCWDAESQQLLPPDWIACSPKLGQQHLALEYFDELKLVVPSYQPRDFQEFLLRQRKHLRSGQLVPLLWLQPEDGPRLKESIQLAVTLALQDPAWRVGAQTHKLLNVE</sequence>
<comment type="caution">
    <text evidence="2">The sequence shown here is derived from an EMBL/GenBank/DDBJ whole genome shotgun (WGS) entry which is preliminary data.</text>
</comment>
<keyword evidence="1" id="KW-0411">Iron-sulfur</keyword>
<dbReference type="PANTHER" id="PTHR42836">
    <property type="entry name" value="7-CARBOXY-7-DEAZAGUANINE SYNTHASE"/>
    <property type="match status" value="1"/>
</dbReference>